<keyword evidence="7" id="KW-0436">Ligase</keyword>
<gene>
    <name evidence="7" type="ORF">ACFOZ5_05595</name>
</gene>
<comment type="caution">
    <text evidence="7">The sequence shown here is derived from an EMBL/GenBank/DDBJ whole genome shotgun (WGS) entry which is preliminary data.</text>
</comment>
<evidence type="ECO:0000256" key="2">
    <source>
        <dbReference type="ARBA" id="ARBA00022692"/>
    </source>
</evidence>
<dbReference type="PANTHER" id="PTHR37422:SF13">
    <property type="entry name" value="LIPOPOLYSACCHARIDE BIOSYNTHESIS PROTEIN PA4999-RELATED"/>
    <property type="match status" value="1"/>
</dbReference>
<evidence type="ECO:0000256" key="3">
    <source>
        <dbReference type="ARBA" id="ARBA00022989"/>
    </source>
</evidence>
<dbReference type="RefSeq" id="WP_379886032.1">
    <property type="nucleotide sequence ID" value="NZ_JBHSDI010000008.1"/>
</dbReference>
<evidence type="ECO:0000256" key="4">
    <source>
        <dbReference type="ARBA" id="ARBA00023136"/>
    </source>
</evidence>
<feature type="transmembrane region" description="Helical" evidence="5">
    <location>
        <begin position="108"/>
        <end position="125"/>
    </location>
</feature>
<organism evidence="7 8">
    <name type="scientific">Marinobacter lacisalsi</name>
    <dbReference type="NCBI Taxonomy" id="475979"/>
    <lineage>
        <taxon>Bacteria</taxon>
        <taxon>Pseudomonadati</taxon>
        <taxon>Pseudomonadota</taxon>
        <taxon>Gammaproteobacteria</taxon>
        <taxon>Pseudomonadales</taxon>
        <taxon>Marinobacteraceae</taxon>
        <taxon>Marinobacter</taxon>
    </lineage>
</organism>
<feature type="transmembrane region" description="Helical" evidence="5">
    <location>
        <begin position="177"/>
        <end position="194"/>
    </location>
</feature>
<dbReference type="InterPro" id="IPR051533">
    <property type="entry name" value="WaaL-like"/>
</dbReference>
<evidence type="ECO:0000256" key="1">
    <source>
        <dbReference type="ARBA" id="ARBA00004141"/>
    </source>
</evidence>
<accession>A0ABV8QDZ1</accession>
<evidence type="ECO:0000259" key="6">
    <source>
        <dbReference type="Pfam" id="PF04932"/>
    </source>
</evidence>
<dbReference type="GO" id="GO:0016874">
    <property type="term" value="F:ligase activity"/>
    <property type="evidence" value="ECO:0007669"/>
    <property type="project" value="UniProtKB-KW"/>
</dbReference>
<name>A0ABV8QDZ1_9GAMM</name>
<feature type="transmembrane region" description="Helical" evidence="5">
    <location>
        <begin position="83"/>
        <end position="102"/>
    </location>
</feature>
<feature type="transmembrane region" description="Helical" evidence="5">
    <location>
        <begin position="345"/>
        <end position="363"/>
    </location>
</feature>
<keyword evidence="4 5" id="KW-0472">Membrane</keyword>
<dbReference type="EMBL" id="JBHSDI010000008">
    <property type="protein sequence ID" value="MFC4258510.1"/>
    <property type="molecule type" value="Genomic_DNA"/>
</dbReference>
<feature type="transmembrane region" description="Helical" evidence="5">
    <location>
        <begin position="223"/>
        <end position="242"/>
    </location>
</feature>
<evidence type="ECO:0000313" key="8">
    <source>
        <dbReference type="Proteomes" id="UP001595798"/>
    </source>
</evidence>
<feature type="transmembrane region" description="Helical" evidence="5">
    <location>
        <begin position="51"/>
        <end position="71"/>
    </location>
</feature>
<sequence length="453" mass="50532">MSKIALLFLMVFAAGVVATFFYSGASAFLVYQLVYFLNPDSRWWSAEIPGLSYSFISAVLMLVAVGLKFRQYSELSPWREQPIFKWAIGIVILYYLVGLIAIRPEVHFSVTFNYLKLVIIVMVAYKLVNTRTLLDFALWAYVIGATYIGYLATSYGRGSGGRVEGIGMVDSPDANDTAAALVPAGAILLYFFWMGNKKVKLACIFCGALIANGLVLINSRGAFLGIASSAGLYLIYMTFSKYRRKGQRAVAIFTVILGISGGLYVADDTFWERMSTLKNVEDQETSGSSRVNFWIAALDMSAEHPFGLGVDGFNMLAELYVPQEYLSGTVYKSVHSMWMQGLTEVGWLGLIFLLAMLLSLWRLSRRAKQWVLDQGENEAYFKLLALECALFGYLVAGSFINRFRAEILYWMIVFLAIGINVYFLQKVRGQKQARGIAVGRRGRSLRNSKGVSV</sequence>
<evidence type="ECO:0000256" key="5">
    <source>
        <dbReference type="SAM" id="Phobius"/>
    </source>
</evidence>
<keyword evidence="8" id="KW-1185">Reference proteome</keyword>
<proteinExistence type="predicted"/>
<comment type="subcellular location">
    <subcellularLocation>
        <location evidence="1">Membrane</location>
        <topology evidence="1">Multi-pass membrane protein</topology>
    </subcellularLocation>
</comment>
<feature type="transmembrane region" description="Helical" evidence="5">
    <location>
        <begin position="407"/>
        <end position="424"/>
    </location>
</feature>
<keyword evidence="2 5" id="KW-0812">Transmembrane</keyword>
<evidence type="ECO:0000313" key="7">
    <source>
        <dbReference type="EMBL" id="MFC4258510.1"/>
    </source>
</evidence>
<feature type="transmembrane region" description="Helical" evidence="5">
    <location>
        <begin position="383"/>
        <end position="401"/>
    </location>
</feature>
<dbReference type="PANTHER" id="PTHR37422">
    <property type="entry name" value="TEICHURONIC ACID BIOSYNTHESIS PROTEIN TUAE"/>
    <property type="match status" value="1"/>
</dbReference>
<feature type="domain" description="O-antigen ligase-related" evidence="6">
    <location>
        <begin position="208"/>
        <end position="354"/>
    </location>
</feature>
<feature type="transmembrane region" description="Helical" evidence="5">
    <location>
        <begin position="137"/>
        <end position="157"/>
    </location>
</feature>
<feature type="transmembrane region" description="Helical" evidence="5">
    <location>
        <begin position="201"/>
        <end position="217"/>
    </location>
</feature>
<feature type="transmembrane region" description="Helical" evidence="5">
    <location>
        <begin position="249"/>
        <end position="266"/>
    </location>
</feature>
<dbReference type="Pfam" id="PF04932">
    <property type="entry name" value="Wzy_C"/>
    <property type="match status" value="1"/>
</dbReference>
<reference evidence="8" key="1">
    <citation type="journal article" date="2019" name="Int. J. Syst. Evol. Microbiol.">
        <title>The Global Catalogue of Microorganisms (GCM) 10K type strain sequencing project: providing services to taxonomists for standard genome sequencing and annotation.</title>
        <authorList>
            <consortium name="The Broad Institute Genomics Platform"/>
            <consortium name="The Broad Institute Genome Sequencing Center for Infectious Disease"/>
            <person name="Wu L."/>
            <person name="Ma J."/>
        </authorList>
    </citation>
    <scope>NUCLEOTIDE SEQUENCE [LARGE SCALE GENOMIC DNA]</scope>
    <source>
        <strain evidence="8">CECT 7297</strain>
    </source>
</reference>
<dbReference type="Proteomes" id="UP001595798">
    <property type="component" value="Unassembled WGS sequence"/>
</dbReference>
<dbReference type="InterPro" id="IPR007016">
    <property type="entry name" value="O-antigen_ligase-rel_domated"/>
</dbReference>
<keyword evidence="3 5" id="KW-1133">Transmembrane helix</keyword>
<protein>
    <submittedName>
        <fullName evidence="7">O-antigen ligase family protein</fullName>
    </submittedName>
</protein>